<evidence type="ECO:0000313" key="2">
    <source>
        <dbReference type="EMBL" id="GFY54028.1"/>
    </source>
</evidence>
<keyword evidence="1" id="KW-1133">Transmembrane helix</keyword>
<organism evidence="2 3">
    <name type="scientific">Trichonephila inaurata madagascariensis</name>
    <dbReference type="NCBI Taxonomy" id="2747483"/>
    <lineage>
        <taxon>Eukaryota</taxon>
        <taxon>Metazoa</taxon>
        <taxon>Ecdysozoa</taxon>
        <taxon>Arthropoda</taxon>
        <taxon>Chelicerata</taxon>
        <taxon>Arachnida</taxon>
        <taxon>Araneae</taxon>
        <taxon>Araneomorphae</taxon>
        <taxon>Entelegynae</taxon>
        <taxon>Araneoidea</taxon>
        <taxon>Nephilidae</taxon>
        <taxon>Trichonephila</taxon>
        <taxon>Trichonephila inaurata</taxon>
    </lineage>
</organism>
<keyword evidence="3" id="KW-1185">Reference proteome</keyword>
<gene>
    <name evidence="2" type="ORF">TNIN_166981</name>
</gene>
<dbReference type="Proteomes" id="UP000886998">
    <property type="component" value="Unassembled WGS sequence"/>
</dbReference>
<evidence type="ECO:0008006" key="4">
    <source>
        <dbReference type="Google" id="ProtNLM"/>
    </source>
</evidence>
<evidence type="ECO:0000256" key="1">
    <source>
        <dbReference type="SAM" id="Phobius"/>
    </source>
</evidence>
<dbReference type="AlphaFoldDB" id="A0A8X6XIU4"/>
<reference evidence="2" key="1">
    <citation type="submission" date="2020-08" db="EMBL/GenBank/DDBJ databases">
        <title>Multicomponent nature underlies the extraordinary mechanical properties of spider dragline silk.</title>
        <authorList>
            <person name="Kono N."/>
            <person name="Nakamura H."/>
            <person name="Mori M."/>
            <person name="Yoshida Y."/>
            <person name="Ohtoshi R."/>
            <person name="Malay A.D."/>
            <person name="Moran D.A.P."/>
            <person name="Tomita M."/>
            <person name="Numata K."/>
            <person name="Arakawa K."/>
        </authorList>
    </citation>
    <scope>NUCLEOTIDE SEQUENCE</scope>
</reference>
<dbReference type="EMBL" id="BMAV01009623">
    <property type="protein sequence ID" value="GFY54028.1"/>
    <property type="molecule type" value="Genomic_DNA"/>
</dbReference>
<accession>A0A8X6XIU4</accession>
<proteinExistence type="predicted"/>
<name>A0A8X6XIU4_9ARAC</name>
<feature type="transmembrane region" description="Helical" evidence="1">
    <location>
        <begin position="175"/>
        <end position="195"/>
    </location>
</feature>
<protein>
    <recommendedName>
        <fullName evidence="4">Transmembrane protein</fullName>
    </recommendedName>
</protein>
<feature type="transmembrane region" description="Helical" evidence="1">
    <location>
        <begin position="35"/>
        <end position="60"/>
    </location>
</feature>
<keyword evidence="1" id="KW-0472">Membrane</keyword>
<keyword evidence="1" id="KW-0812">Transmembrane</keyword>
<comment type="caution">
    <text evidence="2">The sequence shown here is derived from an EMBL/GenBank/DDBJ whole genome shotgun (WGS) entry which is preliminary data.</text>
</comment>
<sequence length="196" mass="22077">MEASQVRLEALTIEEIQMVDVKKCMNCTPVFVSTIGVFFTVCTFFFFICILLAAFFAIWINPNLSSSVPLSMLHLTSPEGSVSNTSLSFRHMSRGGTRNREDRLRPLAGSEMFPLEITSFDCLHCVRLMVRFVGEREHLLFSPETVILFSFLLTIDIEFSPKSDWTSLLSTGAALLFLETLAFTELILNLMSIILS</sequence>
<evidence type="ECO:0000313" key="3">
    <source>
        <dbReference type="Proteomes" id="UP000886998"/>
    </source>
</evidence>